<evidence type="ECO:0000259" key="5">
    <source>
        <dbReference type="Pfam" id="PF25973"/>
    </source>
</evidence>
<evidence type="ECO:0000256" key="3">
    <source>
        <dbReference type="SAM" id="SignalP"/>
    </source>
</evidence>
<dbReference type="Pfam" id="PF25954">
    <property type="entry name" value="Beta-barrel_RND_2"/>
    <property type="match status" value="1"/>
</dbReference>
<evidence type="ECO:0000256" key="2">
    <source>
        <dbReference type="SAM" id="MobiDB-lite"/>
    </source>
</evidence>
<dbReference type="InterPro" id="IPR058792">
    <property type="entry name" value="Beta-barrel_RND_2"/>
</dbReference>
<dbReference type="InterPro" id="IPR058647">
    <property type="entry name" value="BSH_CzcB-like"/>
</dbReference>
<dbReference type="NCBIfam" id="TIGR01730">
    <property type="entry name" value="RND_mfp"/>
    <property type="match status" value="1"/>
</dbReference>
<comment type="caution">
    <text evidence="6">The sequence shown here is derived from an EMBL/GenBank/DDBJ whole genome shotgun (WGS) entry which is preliminary data.</text>
</comment>
<dbReference type="PANTHER" id="PTHR30469:SF15">
    <property type="entry name" value="HLYD FAMILY OF SECRETION PROTEINS"/>
    <property type="match status" value="1"/>
</dbReference>
<evidence type="ECO:0000259" key="4">
    <source>
        <dbReference type="Pfam" id="PF25954"/>
    </source>
</evidence>
<feature type="domain" description="CusB-like beta-barrel" evidence="4">
    <location>
        <begin position="232"/>
        <end position="280"/>
    </location>
</feature>
<dbReference type="Pfam" id="PF25973">
    <property type="entry name" value="BSH_CzcB"/>
    <property type="match status" value="1"/>
</dbReference>
<dbReference type="RefSeq" id="WP_263571584.1">
    <property type="nucleotide sequence ID" value="NZ_JAJIRN010000005.1"/>
</dbReference>
<dbReference type="SUPFAM" id="SSF111369">
    <property type="entry name" value="HlyD-like secretion proteins"/>
    <property type="match status" value="1"/>
</dbReference>
<protein>
    <submittedName>
        <fullName evidence="6">Efflux RND transporter periplasmic adaptor subunit</fullName>
    </submittedName>
</protein>
<evidence type="ECO:0000313" key="6">
    <source>
        <dbReference type="EMBL" id="MCV2369000.1"/>
    </source>
</evidence>
<feature type="signal peptide" evidence="3">
    <location>
        <begin position="1"/>
        <end position="22"/>
    </location>
</feature>
<dbReference type="EMBL" id="JAJIRN010000005">
    <property type="protein sequence ID" value="MCV2369000.1"/>
    <property type="molecule type" value="Genomic_DNA"/>
</dbReference>
<dbReference type="InterPro" id="IPR006143">
    <property type="entry name" value="RND_pump_MFP"/>
</dbReference>
<keyword evidence="7" id="KW-1185">Reference proteome</keyword>
<feature type="region of interest" description="Disordered" evidence="2">
    <location>
        <begin position="145"/>
        <end position="167"/>
    </location>
</feature>
<feature type="domain" description="CzcB-like barrel-sandwich hybrid" evidence="5">
    <location>
        <begin position="79"/>
        <end position="218"/>
    </location>
</feature>
<proteinExistence type="inferred from homology"/>
<organism evidence="6 7">
    <name type="scientific">Roseateles oligotrophus</name>
    <dbReference type="NCBI Taxonomy" id="1769250"/>
    <lineage>
        <taxon>Bacteria</taxon>
        <taxon>Pseudomonadati</taxon>
        <taxon>Pseudomonadota</taxon>
        <taxon>Betaproteobacteria</taxon>
        <taxon>Burkholderiales</taxon>
        <taxon>Sphaerotilaceae</taxon>
        <taxon>Roseateles</taxon>
    </lineage>
</organism>
<dbReference type="Gene3D" id="1.10.287.470">
    <property type="entry name" value="Helix hairpin bin"/>
    <property type="match status" value="1"/>
</dbReference>
<accession>A0ABT2YG21</accession>
<keyword evidence="3" id="KW-0732">Signal</keyword>
<feature type="compositionally biased region" description="Polar residues" evidence="2">
    <location>
        <begin position="145"/>
        <end position="154"/>
    </location>
</feature>
<sequence>MARPFLPALPVLLALVAAIALSSCGKDSGKKDTAADAAQAAKSATPLLIAPEDQLSMSMGTFSSGPVITGSIQPEKRADLRAEVSAVVLQVLKENGETVKRGDLLARLDDNSIREQLTSADESARVSAQSFEQAERQYQRLKTLQSQGMSSLQATEDAEQRRNNAQGDLVAAKARAAQARQQLQRTEVRAPFDGIISERKVSAGDTALVGKELFKVMDPRSMRFEGLVSADRMSDLKIGQTVTFRVNGLDEKSFDGKIRRIEAAANATTRQLEVLVDFAPGASPKVAGLYAEGRVESGSVSTLMLPDSAAQRAGDEAFVWLINGDLLKKTSIKLGERDARRGEFVVLGGLKAGDRILRKPGSNLQDGQKIQLVASAQASIPAGAAKAEQVAAAASTGK</sequence>
<name>A0ABT2YG21_9BURK</name>
<feature type="chain" id="PRO_5046428840" evidence="3">
    <location>
        <begin position="23"/>
        <end position="398"/>
    </location>
</feature>
<dbReference type="PANTHER" id="PTHR30469">
    <property type="entry name" value="MULTIDRUG RESISTANCE PROTEIN MDTA"/>
    <property type="match status" value="1"/>
</dbReference>
<evidence type="ECO:0000256" key="1">
    <source>
        <dbReference type="ARBA" id="ARBA00009477"/>
    </source>
</evidence>
<dbReference type="Gene3D" id="2.40.420.20">
    <property type="match status" value="1"/>
</dbReference>
<gene>
    <name evidence="6" type="ORF">LNV07_13005</name>
</gene>
<dbReference type="Proteomes" id="UP001209701">
    <property type="component" value="Unassembled WGS sequence"/>
</dbReference>
<evidence type="ECO:0000313" key="7">
    <source>
        <dbReference type="Proteomes" id="UP001209701"/>
    </source>
</evidence>
<dbReference type="Gene3D" id="2.40.50.100">
    <property type="match status" value="1"/>
</dbReference>
<dbReference type="PROSITE" id="PS51257">
    <property type="entry name" value="PROKAR_LIPOPROTEIN"/>
    <property type="match status" value="1"/>
</dbReference>
<dbReference type="Gene3D" id="2.40.30.170">
    <property type="match status" value="1"/>
</dbReference>
<reference evidence="6 7" key="1">
    <citation type="submission" date="2021-11" db="EMBL/GenBank/DDBJ databases">
        <authorList>
            <person name="Liang Q."/>
            <person name="Mou H."/>
            <person name="Liu Z."/>
        </authorList>
    </citation>
    <scope>NUCLEOTIDE SEQUENCE [LARGE SCALE GENOMIC DNA]</scope>
    <source>
        <strain evidence="6 7">CHU3</strain>
    </source>
</reference>
<comment type="similarity">
    <text evidence="1">Belongs to the membrane fusion protein (MFP) (TC 8.A.1) family.</text>
</comment>